<dbReference type="FunFam" id="3.40.50.300:FF:000011">
    <property type="entry name" value="Putative ABC transporter ATP-binding component"/>
    <property type="match status" value="1"/>
</dbReference>
<dbReference type="CDD" id="cd03221">
    <property type="entry name" value="ABCF_EF-3"/>
    <property type="match status" value="2"/>
</dbReference>
<keyword evidence="8" id="KW-1185">Reference proteome</keyword>
<feature type="domain" description="ABC transporter" evidence="6">
    <location>
        <begin position="4"/>
        <end position="260"/>
    </location>
</feature>
<keyword evidence="3 7" id="KW-0067">ATP-binding</keyword>
<organism evidence="7 8">
    <name type="scientific">Shouchella lehensis G1</name>
    <dbReference type="NCBI Taxonomy" id="1246626"/>
    <lineage>
        <taxon>Bacteria</taxon>
        <taxon>Bacillati</taxon>
        <taxon>Bacillota</taxon>
        <taxon>Bacilli</taxon>
        <taxon>Bacillales</taxon>
        <taxon>Bacillaceae</taxon>
        <taxon>Shouchella</taxon>
    </lineage>
</organism>
<accession>A0A060LWT4</accession>
<dbReference type="FunFam" id="3.40.50.300:FF:000309">
    <property type="entry name" value="ABC transporter ATP-binding protein"/>
    <property type="match status" value="1"/>
</dbReference>
<keyword evidence="1" id="KW-0677">Repeat</keyword>
<feature type="region of interest" description="Disordered" evidence="5">
    <location>
        <begin position="542"/>
        <end position="576"/>
    </location>
</feature>
<evidence type="ECO:0000256" key="1">
    <source>
        <dbReference type="ARBA" id="ARBA00022737"/>
    </source>
</evidence>
<dbReference type="Gene3D" id="1.10.287.380">
    <property type="entry name" value="Valyl-tRNA synthetase, C-terminal domain"/>
    <property type="match status" value="1"/>
</dbReference>
<dbReference type="InterPro" id="IPR032524">
    <property type="entry name" value="ABC_tran_C"/>
</dbReference>
<dbReference type="Proteomes" id="UP000027142">
    <property type="component" value="Chromosome"/>
</dbReference>
<feature type="region of interest" description="Disordered" evidence="5">
    <location>
        <begin position="287"/>
        <end position="310"/>
    </location>
</feature>
<dbReference type="AlphaFoldDB" id="A0A060LWT4"/>
<gene>
    <name evidence="7" type="ORF">BleG1_3172</name>
</gene>
<dbReference type="PATRIC" id="fig|1246626.3.peg.3163"/>
<dbReference type="InterPro" id="IPR017871">
    <property type="entry name" value="ABC_transporter-like_CS"/>
</dbReference>
<feature type="compositionally biased region" description="Basic and acidic residues" evidence="5">
    <location>
        <begin position="295"/>
        <end position="310"/>
    </location>
</feature>
<evidence type="ECO:0000259" key="6">
    <source>
        <dbReference type="PROSITE" id="PS50893"/>
    </source>
</evidence>
<feature type="domain" description="ABC transporter" evidence="6">
    <location>
        <begin position="328"/>
        <end position="541"/>
    </location>
</feature>
<sequence>MIVLQCVNVSKAFGAEPILENVKLEVQTNERVALVGRNGAGKSTLLKMIVGEMSIDSGEIVIPKTVEIGYLSQHTDLRTSKTIWDEMLSVFAPLLKMEHHLRHLETKMATDMPEHEYTKLLKEYDQLQNDFKEQGGYQYEADIRGVLAGLHFQQFDYATPISTLSGGQKTRLALGKLLLSRPELLVLDEPTNHLDMVTLTWLENYLNSYPGSILVVSHDRFFLDRLTTKVVELSRNQTTTYHGNYTYYLDEKAKRYEQERKQYERQQAEIEKLETFVAKNLVRASTTKRAQSRRKQLEKMERLDRPQGDEKSASFGFDIIRQSGNDVLSIRDLKIKYEDHTVFSHVDLSLTRGESVCLLGDNGTGKTTLLKAVTKQLTPNSGDILFGSNVSIGYYDQEHAKLQSNKTVLQEVWDEFPGTIEKDIRSLLGLFLFSGDDVLKSVSSLSGGEKARVALAKLMMVKANLLILDEPTNHLDLDSKEVLEEALMDYPGTILFVSHDRYFINRIASRVVELDKGKTTSYLGDYTYYSEKKKEMAERAAIEEEKTAQSPLRTEQKEKTNYQQDKEAKRAERQKERRLSAIEDQLEKLEAANAELEAQLLEPAVYSDHVKAKAIQDQLSENEIEMEQLMEEWESLEQE</sequence>
<evidence type="ECO:0000313" key="8">
    <source>
        <dbReference type="Proteomes" id="UP000027142"/>
    </source>
</evidence>
<evidence type="ECO:0000256" key="5">
    <source>
        <dbReference type="SAM" id="MobiDB-lite"/>
    </source>
</evidence>
<dbReference type="STRING" id="1246626.BleG1_3172"/>
<proteinExistence type="predicted"/>
<dbReference type="InterPro" id="IPR037118">
    <property type="entry name" value="Val-tRNA_synth_C_sf"/>
</dbReference>
<name>A0A060LWT4_9BACI</name>
<dbReference type="SUPFAM" id="SSF52540">
    <property type="entry name" value="P-loop containing nucleoside triphosphate hydrolases"/>
    <property type="match status" value="2"/>
</dbReference>
<keyword evidence="4" id="KW-0175">Coiled coil</keyword>
<dbReference type="SMART" id="SM00382">
    <property type="entry name" value="AAA"/>
    <property type="match status" value="2"/>
</dbReference>
<dbReference type="eggNOG" id="COG0488">
    <property type="taxonomic scope" value="Bacteria"/>
</dbReference>
<dbReference type="RefSeq" id="WP_038482986.1">
    <property type="nucleotide sequence ID" value="NZ_CP003923.1"/>
</dbReference>
<dbReference type="EMBL" id="CP003923">
    <property type="protein sequence ID" value="AIC95736.1"/>
    <property type="molecule type" value="Genomic_DNA"/>
</dbReference>
<feature type="compositionally biased region" description="Basic and acidic residues" evidence="5">
    <location>
        <begin position="554"/>
        <end position="576"/>
    </location>
</feature>
<dbReference type="Pfam" id="PF12848">
    <property type="entry name" value="ABC_tran_Xtn"/>
    <property type="match status" value="1"/>
</dbReference>
<reference evidence="7 8" key="1">
    <citation type="journal article" date="2014" name="Gene">
        <title>A comparative genomic analysis of the alkalitolerant soil bacterium Bacillus lehensis G1.</title>
        <authorList>
            <person name="Noor Y.M."/>
            <person name="Samsulrizal N.H."/>
            <person name="Jema'on N.A."/>
            <person name="Low K.O."/>
            <person name="Ramli A.N."/>
            <person name="Alias N.I."/>
            <person name="Damis S.I."/>
            <person name="Fuzi S.F."/>
            <person name="Isa M.N."/>
            <person name="Murad A.M."/>
            <person name="Raih M.F."/>
            <person name="Bakar F.D."/>
            <person name="Najimudin N."/>
            <person name="Mahadi N.M."/>
            <person name="Illias R.M."/>
        </authorList>
    </citation>
    <scope>NUCLEOTIDE SEQUENCE [LARGE SCALE GENOMIC DNA]</scope>
    <source>
        <strain evidence="7 8">G1</strain>
    </source>
</reference>
<evidence type="ECO:0000256" key="3">
    <source>
        <dbReference type="ARBA" id="ARBA00022840"/>
    </source>
</evidence>
<dbReference type="HOGENOM" id="CLU_000604_36_0_9"/>
<feature type="coiled-coil region" evidence="4">
    <location>
        <begin position="249"/>
        <end position="276"/>
    </location>
</feature>
<dbReference type="InterPro" id="IPR051309">
    <property type="entry name" value="ABCF_ATPase"/>
</dbReference>
<dbReference type="PANTHER" id="PTHR42855">
    <property type="entry name" value="ABC TRANSPORTER ATP-BINDING SUBUNIT"/>
    <property type="match status" value="1"/>
</dbReference>
<dbReference type="PROSITE" id="PS00211">
    <property type="entry name" value="ABC_TRANSPORTER_1"/>
    <property type="match status" value="2"/>
</dbReference>
<keyword evidence="2" id="KW-0547">Nucleotide-binding</keyword>
<dbReference type="InterPro" id="IPR003593">
    <property type="entry name" value="AAA+_ATPase"/>
</dbReference>
<evidence type="ECO:0000313" key="7">
    <source>
        <dbReference type="EMBL" id="AIC95736.1"/>
    </source>
</evidence>
<evidence type="ECO:0000256" key="4">
    <source>
        <dbReference type="SAM" id="Coils"/>
    </source>
</evidence>
<dbReference type="PROSITE" id="PS50893">
    <property type="entry name" value="ABC_TRANSPORTER_2"/>
    <property type="match status" value="2"/>
</dbReference>
<dbReference type="GO" id="GO:0005524">
    <property type="term" value="F:ATP binding"/>
    <property type="evidence" value="ECO:0007669"/>
    <property type="project" value="UniProtKB-KW"/>
</dbReference>
<dbReference type="OrthoDB" id="9760950at2"/>
<dbReference type="Gene3D" id="3.40.50.300">
    <property type="entry name" value="P-loop containing nucleotide triphosphate hydrolases"/>
    <property type="match status" value="2"/>
</dbReference>
<dbReference type="KEGG" id="ble:BleG1_3172"/>
<dbReference type="InterPro" id="IPR032781">
    <property type="entry name" value="ABC_tran_Xtn"/>
</dbReference>
<dbReference type="Pfam" id="PF16326">
    <property type="entry name" value="ABC_tran_CTD"/>
    <property type="match status" value="1"/>
</dbReference>
<dbReference type="InterPro" id="IPR003439">
    <property type="entry name" value="ABC_transporter-like_ATP-bd"/>
</dbReference>
<protein>
    <submittedName>
        <fullName evidence="7">ABC transporter ATP-binding protein YdiF</fullName>
    </submittedName>
</protein>
<dbReference type="GO" id="GO:0003677">
    <property type="term" value="F:DNA binding"/>
    <property type="evidence" value="ECO:0007669"/>
    <property type="project" value="InterPro"/>
</dbReference>
<dbReference type="PANTHER" id="PTHR42855:SF2">
    <property type="entry name" value="DRUG RESISTANCE ABC TRANSPORTER,ATP-BINDING PROTEIN"/>
    <property type="match status" value="1"/>
</dbReference>
<dbReference type="Pfam" id="PF00005">
    <property type="entry name" value="ABC_tran"/>
    <property type="match status" value="2"/>
</dbReference>
<dbReference type="GO" id="GO:0016887">
    <property type="term" value="F:ATP hydrolysis activity"/>
    <property type="evidence" value="ECO:0007669"/>
    <property type="project" value="InterPro"/>
</dbReference>
<evidence type="ECO:0000256" key="2">
    <source>
        <dbReference type="ARBA" id="ARBA00022741"/>
    </source>
</evidence>
<dbReference type="InterPro" id="IPR027417">
    <property type="entry name" value="P-loop_NTPase"/>
</dbReference>